<dbReference type="InterPro" id="IPR029044">
    <property type="entry name" value="Nucleotide-diphossugar_trans"/>
</dbReference>
<evidence type="ECO:0000313" key="5">
    <source>
        <dbReference type="Proteomes" id="UP000198462"/>
    </source>
</evidence>
<dbReference type="Proteomes" id="UP000198462">
    <property type="component" value="Unassembled WGS sequence"/>
</dbReference>
<dbReference type="EMBL" id="NFZT01000001">
    <property type="protein sequence ID" value="OWV33340.1"/>
    <property type="molecule type" value="Genomic_DNA"/>
</dbReference>
<dbReference type="SUPFAM" id="SSF53448">
    <property type="entry name" value="Nucleotide-diphospho-sugar transferases"/>
    <property type="match status" value="1"/>
</dbReference>
<dbReference type="CDD" id="cd06422">
    <property type="entry name" value="NTP_transferase_like_1"/>
    <property type="match status" value="1"/>
</dbReference>
<dbReference type="GO" id="GO:0016779">
    <property type="term" value="F:nucleotidyltransferase activity"/>
    <property type="evidence" value="ECO:0007669"/>
    <property type="project" value="UniProtKB-KW"/>
</dbReference>
<name>A0A219B4L2_9SPHN</name>
<feature type="domain" description="Nucleotidyl transferase" evidence="3">
    <location>
        <begin position="22"/>
        <end position="164"/>
    </location>
</feature>
<dbReference type="Pfam" id="PF00483">
    <property type="entry name" value="NTP_transferase"/>
    <property type="match status" value="1"/>
</dbReference>
<protein>
    <submittedName>
        <fullName evidence="4">Mannose-1-phosphate guanylyltransferase</fullName>
    </submittedName>
</protein>
<dbReference type="RefSeq" id="WP_088712124.1">
    <property type="nucleotide sequence ID" value="NZ_NFZT01000001.1"/>
</dbReference>
<proteinExistence type="predicted"/>
<gene>
    <name evidence="4" type="ORF">B5C34_07645</name>
</gene>
<evidence type="ECO:0000256" key="2">
    <source>
        <dbReference type="ARBA" id="ARBA00022695"/>
    </source>
</evidence>
<keyword evidence="5" id="KW-1185">Reference proteome</keyword>
<dbReference type="InterPro" id="IPR005835">
    <property type="entry name" value="NTP_transferase_dom"/>
</dbReference>
<dbReference type="Gene3D" id="3.90.550.10">
    <property type="entry name" value="Spore Coat Polysaccharide Biosynthesis Protein SpsA, Chain A"/>
    <property type="match status" value="1"/>
</dbReference>
<dbReference type="PANTHER" id="PTHR43584:SF8">
    <property type="entry name" value="N-ACETYLMURAMATE ALPHA-1-PHOSPHATE URIDYLYLTRANSFERASE"/>
    <property type="match status" value="1"/>
</dbReference>
<keyword evidence="2 4" id="KW-0548">Nucleotidyltransferase</keyword>
<evidence type="ECO:0000259" key="3">
    <source>
        <dbReference type="Pfam" id="PF00483"/>
    </source>
</evidence>
<dbReference type="OrthoDB" id="9788272at2"/>
<comment type="caution">
    <text evidence="4">The sequence shown here is derived from an EMBL/GenBank/DDBJ whole genome shotgun (WGS) entry which is preliminary data.</text>
</comment>
<sequence length="253" mass="28121">MTAAQETLTLRPRIDAQVPGAAMILSAGLGRRMRPLTATRPKPLIQVRGRPLIDYTLDSLARSGVQRAVINTHYLADQVEAHVGRRRADIEIRLSDERAELLETGGGTKKALDLLDADPFLVTNSDNILVDGPTDSISLLAQRWNPEEMDALLLLVPLMRAHGYAGRGDFRLDRAGRITRRSGQRIAPFVYSGTQIVKRSVFENTPDGKFSFNLIFDRLLEKGRLFGLAHQGDWYHVGTPEAVQATERLLSDE</sequence>
<dbReference type="InterPro" id="IPR050065">
    <property type="entry name" value="GlmU-like"/>
</dbReference>
<evidence type="ECO:0000256" key="1">
    <source>
        <dbReference type="ARBA" id="ARBA00022679"/>
    </source>
</evidence>
<organism evidence="4 5">
    <name type="scientific">Pacificimonas flava</name>
    <dbReference type="NCBI Taxonomy" id="1234595"/>
    <lineage>
        <taxon>Bacteria</taxon>
        <taxon>Pseudomonadati</taxon>
        <taxon>Pseudomonadota</taxon>
        <taxon>Alphaproteobacteria</taxon>
        <taxon>Sphingomonadales</taxon>
        <taxon>Sphingosinicellaceae</taxon>
        <taxon>Pacificimonas</taxon>
    </lineage>
</organism>
<evidence type="ECO:0000313" key="4">
    <source>
        <dbReference type="EMBL" id="OWV33340.1"/>
    </source>
</evidence>
<keyword evidence="1 4" id="KW-0808">Transferase</keyword>
<dbReference type="PANTHER" id="PTHR43584">
    <property type="entry name" value="NUCLEOTIDYL TRANSFERASE"/>
    <property type="match status" value="1"/>
</dbReference>
<accession>A0A219B4L2</accession>
<reference evidence="5" key="1">
    <citation type="submission" date="2017-05" db="EMBL/GenBank/DDBJ databases">
        <authorList>
            <person name="Lin X."/>
        </authorList>
    </citation>
    <scope>NUCLEOTIDE SEQUENCE [LARGE SCALE GENOMIC DNA]</scope>
    <source>
        <strain evidence="5">JLT2012</strain>
    </source>
</reference>
<dbReference type="AlphaFoldDB" id="A0A219B4L2"/>